<feature type="domain" description="SWIM-type" evidence="2">
    <location>
        <begin position="42"/>
        <end position="73"/>
    </location>
</feature>
<organism evidence="3 4">
    <name type="scientific">Gigaspora rosea</name>
    <dbReference type="NCBI Taxonomy" id="44941"/>
    <lineage>
        <taxon>Eukaryota</taxon>
        <taxon>Fungi</taxon>
        <taxon>Fungi incertae sedis</taxon>
        <taxon>Mucoromycota</taxon>
        <taxon>Glomeromycotina</taxon>
        <taxon>Glomeromycetes</taxon>
        <taxon>Diversisporales</taxon>
        <taxon>Gigasporaceae</taxon>
        <taxon>Gigaspora</taxon>
    </lineage>
</organism>
<reference evidence="3 4" key="1">
    <citation type="submission" date="2018-06" db="EMBL/GenBank/DDBJ databases">
        <title>Comparative genomics reveals the genomic features of Rhizophagus irregularis, R. cerebriforme, R. diaphanum and Gigaspora rosea, and their symbiotic lifestyle signature.</title>
        <authorList>
            <person name="Morin E."/>
            <person name="San Clemente H."/>
            <person name="Chen E.C.H."/>
            <person name="De La Providencia I."/>
            <person name="Hainaut M."/>
            <person name="Kuo A."/>
            <person name="Kohler A."/>
            <person name="Murat C."/>
            <person name="Tang N."/>
            <person name="Roy S."/>
            <person name="Loubradou J."/>
            <person name="Henrissat B."/>
            <person name="Grigoriev I.V."/>
            <person name="Corradi N."/>
            <person name="Roux C."/>
            <person name="Martin F.M."/>
        </authorList>
    </citation>
    <scope>NUCLEOTIDE SEQUENCE [LARGE SCALE GENOMIC DNA]</scope>
    <source>
        <strain evidence="3 4">DAOM 194757</strain>
    </source>
</reference>
<dbReference type="Proteomes" id="UP000266673">
    <property type="component" value="Unassembled WGS sequence"/>
</dbReference>
<dbReference type="PANTHER" id="PTHR35385">
    <property type="entry name" value="PROTEIN B, PUTATIVE-RELATED-RELATED"/>
    <property type="match status" value="1"/>
</dbReference>
<keyword evidence="1" id="KW-0863">Zinc-finger</keyword>
<dbReference type="GO" id="GO:0008270">
    <property type="term" value="F:zinc ion binding"/>
    <property type="evidence" value="ECO:0007669"/>
    <property type="project" value="UniProtKB-KW"/>
</dbReference>
<dbReference type="OrthoDB" id="6597347at2759"/>
<keyword evidence="1" id="KW-0862">Zinc</keyword>
<comment type="caution">
    <text evidence="3">The sequence shown here is derived from an EMBL/GenBank/DDBJ whole genome shotgun (WGS) entry which is preliminary data.</text>
</comment>
<keyword evidence="1" id="KW-0479">Metal-binding</keyword>
<dbReference type="AlphaFoldDB" id="A0A397VF02"/>
<dbReference type="EMBL" id="QKWP01000574">
    <property type="protein sequence ID" value="RIB17926.1"/>
    <property type="molecule type" value="Genomic_DNA"/>
</dbReference>
<gene>
    <name evidence="3" type="ORF">C2G38_2186068</name>
</gene>
<evidence type="ECO:0000259" key="2">
    <source>
        <dbReference type="PROSITE" id="PS50966"/>
    </source>
</evidence>
<evidence type="ECO:0000256" key="1">
    <source>
        <dbReference type="PROSITE-ProRule" id="PRU00325"/>
    </source>
</evidence>
<dbReference type="InterPro" id="IPR007527">
    <property type="entry name" value="Znf_SWIM"/>
</dbReference>
<protein>
    <recommendedName>
        <fullName evidence="2">SWIM-type domain-containing protein</fullName>
    </recommendedName>
</protein>
<evidence type="ECO:0000313" key="3">
    <source>
        <dbReference type="EMBL" id="RIB17926.1"/>
    </source>
</evidence>
<dbReference type="PROSITE" id="PS50966">
    <property type="entry name" value="ZF_SWIM"/>
    <property type="match status" value="1"/>
</dbReference>
<evidence type="ECO:0000313" key="4">
    <source>
        <dbReference type="Proteomes" id="UP000266673"/>
    </source>
</evidence>
<dbReference type="PANTHER" id="PTHR35385:SF2">
    <property type="entry name" value="PROTEIN B, PUTATIVE-RELATED"/>
    <property type="match status" value="1"/>
</dbReference>
<dbReference type="STRING" id="44941.A0A397VF02"/>
<name>A0A397VF02_9GLOM</name>
<keyword evidence="4" id="KW-1185">Reference proteome</keyword>
<proteinExistence type="predicted"/>
<sequence>MEIAKRFLCPGWETVDKDSICQLPNIDEYLVPSTKKESGLVYHVNSAIGTCNCFIGLTGAPCKHQGAVAMKYHIRIINFLPSITPNDRLNVKENSFYASLRTKPVLIDQHNTINDNKNDDTNAITIAKSGVDTNNEFSETDDQEPEFNDSFFTNFLKEIEDDYKNCGSQLQIAFDKFAERYKAAKLLSIGQDYYRKPSWISSFVTWTAY</sequence>
<accession>A0A397VF02</accession>